<evidence type="ECO:0000313" key="2">
    <source>
        <dbReference type="Proteomes" id="UP000266234"/>
    </source>
</evidence>
<dbReference type="STRING" id="694270.A0A395T2H8"/>
<comment type="caution">
    <text evidence="1">The sequence shown here is derived from an EMBL/GenBank/DDBJ whole genome shotgun (WGS) entry which is preliminary data.</text>
</comment>
<dbReference type="AlphaFoldDB" id="A0A395T2H8"/>
<accession>A0A395T2H8</accession>
<organism evidence="1 2">
    <name type="scientific">Fusarium longipes</name>
    <dbReference type="NCBI Taxonomy" id="694270"/>
    <lineage>
        <taxon>Eukaryota</taxon>
        <taxon>Fungi</taxon>
        <taxon>Dikarya</taxon>
        <taxon>Ascomycota</taxon>
        <taxon>Pezizomycotina</taxon>
        <taxon>Sordariomycetes</taxon>
        <taxon>Hypocreomycetidae</taxon>
        <taxon>Hypocreales</taxon>
        <taxon>Nectriaceae</taxon>
        <taxon>Fusarium</taxon>
    </lineage>
</organism>
<reference evidence="1 2" key="1">
    <citation type="journal article" date="2018" name="PLoS Pathog.">
        <title>Evolution of structural diversity of trichothecenes, a family of toxins produced by plant pathogenic and entomopathogenic fungi.</title>
        <authorList>
            <person name="Proctor R.H."/>
            <person name="McCormick S.P."/>
            <person name="Kim H.S."/>
            <person name="Cardoza R.E."/>
            <person name="Stanley A.M."/>
            <person name="Lindo L."/>
            <person name="Kelly A."/>
            <person name="Brown D.W."/>
            <person name="Lee T."/>
            <person name="Vaughan M.M."/>
            <person name="Alexander N.J."/>
            <person name="Busman M."/>
            <person name="Gutierrez S."/>
        </authorList>
    </citation>
    <scope>NUCLEOTIDE SEQUENCE [LARGE SCALE GENOMIC DNA]</scope>
    <source>
        <strain evidence="1 2">NRRL 20695</strain>
    </source>
</reference>
<dbReference type="EMBL" id="PXOG01000056">
    <property type="protein sequence ID" value="RGP78943.1"/>
    <property type="molecule type" value="Genomic_DNA"/>
</dbReference>
<keyword evidence="2" id="KW-1185">Reference proteome</keyword>
<gene>
    <name evidence="1" type="ORF">FLONG3_2848</name>
</gene>
<proteinExistence type="predicted"/>
<sequence length="359" mass="40667">MDHMYSGAYMTIIAAAEHAPIRRLSVPTWPDFGIYANLGFLFGLPKLYLDHALLWQPLKGTYLYAWSPESGGHRKSGLPIRRPTLPSWAWCGWECFVDPDSFLPALNYDEDGQDKTDISNSWRLRKTVIWEHAGSAEQSTLATSNHISASVTRIFFFPAATLEIEYAPVTTNRTGFYLAFANPVLVQTPLTSLSRVIILRDIQGKFSGMIRIAGDSTCQPTEPIEFIAISQGSAKGKCLRSCYEEKILRRSKYADPRPFHAAFNRAGRWVGIEDKMSLSDGHNYQVITTSYSEGTLELPDYEDDQDYHFYNVLWVQRGDNDVAYRAGYGRVLAEAWERNYQEDWLPASVMVDGTQLCLD</sequence>
<evidence type="ECO:0000313" key="1">
    <source>
        <dbReference type="EMBL" id="RGP78943.1"/>
    </source>
</evidence>
<name>A0A395T2H8_9HYPO</name>
<protein>
    <submittedName>
        <fullName evidence="1">Heterokaryon incompatibility</fullName>
    </submittedName>
</protein>
<dbReference type="Proteomes" id="UP000266234">
    <property type="component" value="Unassembled WGS sequence"/>
</dbReference>
<dbReference type="OrthoDB" id="2975793at2759"/>